<evidence type="ECO:0000256" key="7">
    <source>
        <dbReference type="PROSITE-ProRule" id="PRU00261"/>
    </source>
</evidence>
<dbReference type="InterPro" id="IPR001002">
    <property type="entry name" value="Chitin-bd_1"/>
</dbReference>
<evidence type="ECO:0000256" key="4">
    <source>
        <dbReference type="ARBA" id="ARBA00022729"/>
    </source>
</evidence>
<dbReference type="GO" id="GO:0016810">
    <property type="term" value="F:hydrolase activity, acting on carbon-nitrogen (but not peptide) bonds"/>
    <property type="evidence" value="ECO:0007669"/>
    <property type="project" value="InterPro"/>
</dbReference>
<dbReference type="SUPFAM" id="SSF88713">
    <property type="entry name" value="Glycoside hydrolase/deacetylase"/>
    <property type="match status" value="1"/>
</dbReference>
<feature type="disulfide bond" evidence="7">
    <location>
        <begin position="79"/>
        <end position="91"/>
    </location>
</feature>
<comment type="caution">
    <text evidence="11">The sequence shown here is derived from an EMBL/GenBank/DDBJ whole genome shotgun (WGS) entry which is preliminary data.</text>
</comment>
<dbReference type="InterPro" id="IPR002509">
    <property type="entry name" value="NODB_dom"/>
</dbReference>
<dbReference type="Gene3D" id="3.30.60.10">
    <property type="entry name" value="Endochitinase-like"/>
    <property type="match status" value="4"/>
</dbReference>
<feature type="disulfide bond" evidence="7">
    <location>
        <begin position="133"/>
        <end position="145"/>
    </location>
</feature>
<sequence length="448" mass="47078">MKSFKDLLLLAFIASTVAAKCGSGYGSCPSGQCCSKYGYCGTSSAYCDAGCQSSYGKCNSSASTLSSDGRCGTGYGTKCPSGQCCSKYGYCGTTSAYCDAGCQSGFGKCNSSSTTTTTTSSDGRCGTGYGTKCPSGQCCSKYGHCGTTSAYCDAGCQSGFGKCNSSSTTTTTTSSDGRCGTGYGTKCPSGQCCSKYGYCGTSSAHCDAGCQSGFGTCGSSSTTTTTTTTTTSGKLQYYTQCKNKKHWALSFDDGPYDYDTALLDLLKKKGVKATFFLNGSNYLDIKSDKAKQIVKRMYNEGHVIGSHTWSHVDLNTVSESVMKEEMVKLENVLLDYIGKKPALMRPPYGSGEGSSTIASILGKLGYTAACIWNVDTMDWSNKGDKNYALAEFKKALGGSIMSLNHSAYTGITSDKLVNLISAEIDYMISNGYTPVTMDECLGLKAYQN</sequence>
<evidence type="ECO:0000313" key="12">
    <source>
        <dbReference type="Proteomes" id="UP000193719"/>
    </source>
</evidence>
<feature type="disulfide bond" evidence="7">
    <location>
        <begin position="192"/>
        <end position="206"/>
    </location>
</feature>
<feature type="disulfide bond" evidence="7">
    <location>
        <begin position="84"/>
        <end position="98"/>
    </location>
</feature>
<dbReference type="InterPro" id="IPR036861">
    <property type="entry name" value="Endochitinase-like_sf"/>
</dbReference>
<comment type="caution">
    <text evidence="7">Lacks conserved residue(s) required for the propagation of feature annotation.</text>
</comment>
<dbReference type="Gene3D" id="3.20.20.370">
    <property type="entry name" value="Glycoside hydrolase/deacetylase"/>
    <property type="match status" value="1"/>
</dbReference>
<feature type="disulfide bond" evidence="7">
    <location>
        <begin position="138"/>
        <end position="152"/>
    </location>
</feature>
<gene>
    <name evidence="11" type="ORF">BCR36DRAFT_586904</name>
</gene>
<dbReference type="InterPro" id="IPR011330">
    <property type="entry name" value="Glyco_hydro/deAcase_b/a-brl"/>
</dbReference>
<feature type="domain" description="Chitin-binding type-1" evidence="9">
    <location>
        <begin position="122"/>
        <end position="165"/>
    </location>
</feature>
<dbReference type="SUPFAM" id="SSF57016">
    <property type="entry name" value="Plant lectins/antimicrobial peptides"/>
    <property type="match status" value="4"/>
</dbReference>
<dbReference type="GO" id="GO:0046872">
    <property type="term" value="F:metal ion binding"/>
    <property type="evidence" value="ECO:0007669"/>
    <property type="project" value="UniProtKB-KW"/>
</dbReference>
<dbReference type="Pfam" id="PF01522">
    <property type="entry name" value="Polysacc_deac_1"/>
    <property type="match status" value="1"/>
</dbReference>
<keyword evidence="4 8" id="KW-0732">Signal</keyword>
<feature type="domain" description="NodB homology" evidence="10">
    <location>
        <begin position="245"/>
        <end position="435"/>
    </location>
</feature>
<feature type="disulfide bond" evidence="7">
    <location>
        <begin position="28"/>
        <end position="40"/>
    </location>
</feature>
<keyword evidence="7" id="KW-1015">Disulfide bond</keyword>
<evidence type="ECO:0000259" key="10">
    <source>
        <dbReference type="PROSITE" id="PS51677"/>
    </source>
</evidence>
<feature type="signal peptide" evidence="8">
    <location>
        <begin position="1"/>
        <end position="19"/>
    </location>
</feature>
<feature type="domain" description="Chitin-binding type-1" evidence="9">
    <location>
        <begin position="176"/>
        <end position="219"/>
    </location>
</feature>
<protein>
    <submittedName>
        <fullName evidence="11">Glycoside hydrolase/deacetylase</fullName>
    </submittedName>
</protein>
<dbReference type="GO" id="GO:0008061">
    <property type="term" value="F:chitin binding"/>
    <property type="evidence" value="ECO:0007669"/>
    <property type="project" value="UniProtKB-UniRule"/>
</dbReference>
<dbReference type="PANTHER" id="PTHR46471:SF2">
    <property type="entry name" value="CHITIN DEACETYLASE-RELATED"/>
    <property type="match status" value="1"/>
</dbReference>
<reference evidence="11 12" key="1">
    <citation type="submission" date="2016-08" db="EMBL/GenBank/DDBJ databases">
        <title>Genomes of anaerobic fungi encode conserved fungal cellulosomes for biomass hydrolysis.</title>
        <authorList>
            <consortium name="DOE Joint Genome Institute"/>
            <person name="Haitjema C.H."/>
            <person name="Gilmore S.P."/>
            <person name="Henske J.K."/>
            <person name="Solomon K.V."/>
            <person name="De Groot R."/>
            <person name="Kuo A."/>
            <person name="Mondo S.J."/>
            <person name="Salamov A.A."/>
            <person name="Labutti K."/>
            <person name="Zhao Z."/>
            <person name="Chiniquy J."/>
            <person name="Barry K."/>
            <person name="Brewer H.M."/>
            <person name="Purvine S.O."/>
            <person name="Wright A.T."/>
            <person name="Boxma B."/>
            <person name="Van Alen T."/>
            <person name="Hackstein J.H."/>
            <person name="Baker S.E."/>
            <person name="Grigoriev I.V."/>
            <person name="O'Malley M.A."/>
        </authorList>
    </citation>
    <scope>NUCLEOTIDE SEQUENCE [LARGE SCALE GENOMIC DNA]</scope>
    <source>
        <strain evidence="12">finn</strain>
    </source>
</reference>
<keyword evidence="6" id="KW-0119">Carbohydrate metabolism</keyword>
<dbReference type="InterPro" id="IPR018371">
    <property type="entry name" value="Chitin-binding_1_CS"/>
</dbReference>
<comment type="cofactor">
    <cofactor evidence="1">
        <name>Co(2+)</name>
        <dbReference type="ChEBI" id="CHEBI:48828"/>
    </cofactor>
</comment>
<dbReference type="PROSITE" id="PS51677">
    <property type="entry name" value="NODB"/>
    <property type="match status" value="1"/>
</dbReference>
<dbReference type="PROSITE" id="PS50941">
    <property type="entry name" value="CHIT_BIND_I_2"/>
    <property type="match status" value="4"/>
</dbReference>
<evidence type="ECO:0000313" key="11">
    <source>
        <dbReference type="EMBL" id="ORX42973.1"/>
    </source>
</evidence>
<dbReference type="OrthoDB" id="2158458at2759"/>
<evidence type="ECO:0000256" key="2">
    <source>
        <dbReference type="ARBA" id="ARBA00022669"/>
    </source>
</evidence>
<evidence type="ECO:0000256" key="5">
    <source>
        <dbReference type="ARBA" id="ARBA00022801"/>
    </source>
</evidence>
<keyword evidence="3" id="KW-0479">Metal-binding</keyword>
<evidence type="ECO:0000256" key="3">
    <source>
        <dbReference type="ARBA" id="ARBA00022723"/>
    </source>
</evidence>
<evidence type="ECO:0000256" key="6">
    <source>
        <dbReference type="ARBA" id="ARBA00023277"/>
    </source>
</evidence>
<dbReference type="PANTHER" id="PTHR46471">
    <property type="entry name" value="CHITIN DEACETYLASE"/>
    <property type="match status" value="1"/>
</dbReference>
<dbReference type="Pfam" id="PF00187">
    <property type="entry name" value="Chitin_bind_1"/>
    <property type="match status" value="4"/>
</dbReference>
<feature type="domain" description="Chitin-binding type-1" evidence="9">
    <location>
        <begin position="68"/>
        <end position="111"/>
    </location>
</feature>
<dbReference type="Proteomes" id="UP000193719">
    <property type="component" value="Unassembled WGS sequence"/>
</dbReference>
<dbReference type="EMBL" id="MCFH01000057">
    <property type="protein sequence ID" value="ORX42973.1"/>
    <property type="molecule type" value="Genomic_DNA"/>
</dbReference>
<evidence type="ECO:0000256" key="1">
    <source>
        <dbReference type="ARBA" id="ARBA00001941"/>
    </source>
</evidence>
<dbReference type="STRING" id="1754191.A0A1Y1UYP6"/>
<feature type="disulfide bond" evidence="7">
    <location>
        <begin position="187"/>
        <end position="199"/>
    </location>
</feature>
<keyword evidence="2 7" id="KW-0147">Chitin-binding</keyword>
<reference evidence="11 12" key="2">
    <citation type="submission" date="2016-08" db="EMBL/GenBank/DDBJ databases">
        <title>Pervasive Adenine N6-methylation of Active Genes in Fungi.</title>
        <authorList>
            <consortium name="DOE Joint Genome Institute"/>
            <person name="Mondo S.J."/>
            <person name="Dannebaum R.O."/>
            <person name="Kuo R.C."/>
            <person name="Labutti K."/>
            <person name="Haridas S."/>
            <person name="Kuo A."/>
            <person name="Salamov A."/>
            <person name="Ahrendt S.R."/>
            <person name="Lipzen A."/>
            <person name="Sullivan W."/>
            <person name="Andreopoulos W.B."/>
            <person name="Clum A."/>
            <person name="Lindquist E."/>
            <person name="Daum C."/>
            <person name="Ramamoorthy G.K."/>
            <person name="Gryganskyi A."/>
            <person name="Culley D."/>
            <person name="Magnuson J.K."/>
            <person name="James T.Y."/>
            <person name="O'Malley M.A."/>
            <person name="Stajich J.E."/>
            <person name="Spatafora J.W."/>
            <person name="Visel A."/>
            <person name="Grigoriev I.V."/>
        </authorList>
    </citation>
    <scope>NUCLEOTIDE SEQUENCE [LARGE SCALE GENOMIC DNA]</scope>
    <source>
        <strain evidence="12">finn</strain>
    </source>
</reference>
<feature type="chain" id="PRO_5012327368" evidence="8">
    <location>
        <begin position="20"/>
        <end position="448"/>
    </location>
</feature>
<keyword evidence="5 11" id="KW-0378">Hydrolase</keyword>
<accession>A0A1Y1UYP6</accession>
<dbReference type="PROSITE" id="PS00026">
    <property type="entry name" value="CHIT_BIND_I_1"/>
    <property type="match status" value="3"/>
</dbReference>
<dbReference type="CDD" id="cd00035">
    <property type="entry name" value="ChtBD1"/>
    <property type="match status" value="4"/>
</dbReference>
<organism evidence="11 12">
    <name type="scientific">Piromyces finnis</name>
    <dbReference type="NCBI Taxonomy" id="1754191"/>
    <lineage>
        <taxon>Eukaryota</taxon>
        <taxon>Fungi</taxon>
        <taxon>Fungi incertae sedis</taxon>
        <taxon>Chytridiomycota</taxon>
        <taxon>Chytridiomycota incertae sedis</taxon>
        <taxon>Neocallimastigomycetes</taxon>
        <taxon>Neocallimastigales</taxon>
        <taxon>Neocallimastigaceae</taxon>
        <taxon>Piromyces</taxon>
    </lineage>
</organism>
<evidence type="ECO:0000259" key="9">
    <source>
        <dbReference type="PROSITE" id="PS50941"/>
    </source>
</evidence>
<feature type="disulfide bond" evidence="7">
    <location>
        <begin position="33"/>
        <end position="47"/>
    </location>
</feature>
<feature type="domain" description="Chitin-binding type-1" evidence="9">
    <location>
        <begin position="18"/>
        <end position="60"/>
    </location>
</feature>
<dbReference type="GO" id="GO:0005975">
    <property type="term" value="P:carbohydrate metabolic process"/>
    <property type="evidence" value="ECO:0007669"/>
    <property type="project" value="InterPro"/>
</dbReference>
<dbReference type="AlphaFoldDB" id="A0A1Y1UYP6"/>
<dbReference type="SMART" id="SM00270">
    <property type="entry name" value="ChtBD1"/>
    <property type="match status" value="4"/>
</dbReference>
<proteinExistence type="predicted"/>
<name>A0A1Y1UYP6_9FUNG</name>
<evidence type="ECO:0000256" key="8">
    <source>
        <dbReference type="SAM" id="SignalP"/>
    </source>
</evidence>
<keyword evidence="12" id="KW-1185">Reference proteome</keyword>